<feature type="transmembrane region" description="Helical" evidence="1">
    <location>
        <begin position="280"/>
        <end position="298"/>
    </location>
</feature>
<feature type="transmembrane region" description="Helical" evidence="1">
    <location>
        <begin position="186"/>
        <end position="206"/>
    </location>
</feature>
<proteinExistence type="predicted"/>
<feature type="transmembrane region" description="Helical" evidence="1">
    <location>
        <begin position="369"/>
        <end position="388"/>
    </location>
</feature>
<gene>
    <name evidence="2" type="ORF">DES53_11367</name>
</gene>
<name>A0A366H9C2_9BACT</name>
<feature type="transmembrane region" description="Helical" evidence="1">
    <location>
        <begin position="325"/>
        <end position="349"/>
    </location>
</feature>
<evidence type="ECO:0000256" key="1">
    <source>
        <dbReference type="SAM" id="Phobius"/>
    </source>
</evidence>
<keyword evidence="1" id="KW-0472">Membrane</keyword>
<comment type="caution">
    <text evidence="2">The sequence shown here is derived from an EMBL/GenBank/DDBJ whole genome shotgun (WGS) entry which is preliminary data.</text>
</comment>
<dbReference type="Proteomes" id="UP000253426">
    <property type="component" value="Unassembled WGS sequence"/>
</dbReference>
<feature type="transmembrane region" description="Helical" evidence="1">
    <location>
        <begin position="221"/>
        <end position="238"/>
    </location>
</feature>
<protein>
    <recommendedName>
        <fullName evidence="4">ABC-2 type transport system permease protein</fullName>
    </recommendedName>
</protein>
<sequence length="505" mass="55430">MSSATVAPRAPERILPNGMDFADWLSPILVKELRQGLKTKMFITTFILIQVVMILITGLQLLEVAHGGSGSADGFSGFFAAFIWIPLLILMPARGLTAVSEELKVNTLDLVQLTHLTAFRIVLGKWVALIAQTLLVVTAILPYAVLRYFFGEVDIVSDLTGIGIMMLASMVLTAGALALSSAHIALRILVVLGLFFAMSFLLSMVFDRSYLVSGGGPSRTWLLWMLPLLAVMHVYLLLEIAASRIAPISENHSGRKRMVILVMGAVGVLLAWFGEEHASMTWTLCCSVATAWVMLESLSERTQHVPSLYSSFARRGFFGRLAGRLLYPGWASGLVFTLVLAGLAFAIGMGVIQRFKPVELGDYLLESRLMFPIIFTSIISPVVVILLFPRARQPIWLYVLSQALFGLCYVVANVAGNAPSLDPEDAFRWLAPLPTSVWFVLMEEGAASPLGHFYAMFTLPACAIICAYLGFRAMREFRFISELEKQSQASTKEFDYPTPVVSNAA</sequence>
<dbReference type="OrthoDB" id="189304at2"/>
<feature type="transmembrane region" description="Helical" evidence="1">
    <location>
        <begin position="162"/>
        <end position="179"/>
    </location>
</feature>
<feature type="transmembrane region" description="Helical" evidence="1">
    <location>
        <begin position="74"/>
        <end position="93"/>
    </location>
</feature>
<dbReference type="RefSeq" id="WP_113961384.1">
    <property type="nucleotide sequence ID" value="NZ_QNRR01000013.1"/>
</dbReference>
<feature type="transmembrane region" description="Helical" evidence="1">
    <location>
        <begin position="395"/>
        <end position="415"/>
    </location>
</feature>
<dbReference type="EMBL" id="QNRR01000013">
    <property type="protein sequence ID" value="RBP37685.1"/>
    <property type="molecule type" value="Genomic_DNA"/>
</dbReference>
<feature type="transmembrane region" description="Helical" evidence="1">
    <location>
        <begin position="258"/>
        <end position="274"/>
    </location>
</feature>
<keyword evidence="1" id="KW-0812">Transmembrane</keyword>
<dbReference type="AlphaFoldDB" id="A0A366H9C2"/>
<evidence type="ECO:0000313" key="2">
    <source>
        <dbReference type="EMBL" id="RBP37685.1"/>
    </source>
</evidence>
<organism evidence="2 3">
    <name type="scientific">Roseimicrobium gellanilyticum</name>
    <dbReference type="NCBI Taxonomy" id="748857"/>
    <lineage>
        <taxon>Bacteria</taxon>
        <taxon>Pseudomonadati</taxon>
        <taxon>Verrucomicrobiota</taxon>
        <taxon>Verrucomicrobiia</taxon>
        <taxon>Verrucomicrobiales</taxon>
        <taxon>Verrucomicrobiaceae</taxon>
        <taxon>Roseimicrobium</taxon>
    </lineage>
</organism>
<feature type="transmembrane region" description="Helical" evidence="1">
    <location>
        <begin position="126"/>
        <end position="150"/>
    </location>
</feature>
<feature type="transmembrane region" description="Helical" evidence="1">
    <location>
        <begin position="41"/>
        <end position="62"/>
    </location>
</feature>
<evidence type="ECO:0000313" key="3">
    <source>
        <dbReference type="Proteomes" id="UP000253426"/>
    </source>
</evidence>
<reference evidence="2 3" key="1">
    <citation type="submission" date="2018-06" db="EMBL/GenBank/DDBJ databases">
        <title>Genomic Encyclopedia of Type Strains, Phase IV (KMG-IV): sequencing the most valuable type-strain genomes for metagenomic binning, comparative biology and taxonomic classification.</title>
        <authorList>
            <person name="Goeker M."/>
        </authorList>
    </citation>
    <scope>NUCLEOTIDE SEQUENCE [LARGE SCALE GENOMIC DNA]</scope>
    <source>
        <strain evidence="2 3">DSM 25532</strain>
    </source>
</reference>
<keyword evidence="1" id="KW-1133">Transmembrane helix</keyword>
<evidence type="ECO:0008006" key="4">
    <source>
        <dbReference type="Google" id="ProtNLM"/>
    </source>
</evidence>
<feature type="transmembrane region" description="Helical" evidence="1">
    <location>
        <begin position="451"/>
        <end position="471"/>
    </location>
</feature>
<accession>A0A366H9C2</accession>
<keyword evidence="3" id="KW-1185">Reference proteome</keyword>